<gene>
    <name evidence="1" type="ORF">MENTE1834_LOCUS29067</name>
</gene>
<accession>A0ACB0ZSA7</accession>
<reference evidence="1" key="1">
    <citation type="submission" date="2023-11" db="EMBL/GenBank/DDBJ databases">
        <authorList>
            <person name="Poullet M."/>
        </authorList>
    </citation>
    <scope>NUCLEOTIDE SEQUENCE</scope>
    <source>
        <strain evidence="1">E1834</strain>
    </source>
</reference>
<evidence type="ECO:0000313" key="2">
    <source>
        <dbReference type="Proteomes" id="UP001497535"/>
    </source>
</evidence>
<dbReference type="EMBL" id="CAVMJV010000045">
    <property type="protein sequence ID" value="CAK5081828.1"/>
    <property type="molecule type" value="Genomic_DNA"/>
</dbReference>
<evidence type="ECO:0000313" key="1">
    <source>
        <dbReference type="EMBL" id="CAK5081828.1"/>
    </source>
</evidence>
<keyword evidence="2" id="KW-1185">Reference proteome</keyword>
<sequence>MSNVCDGFIQIFDIGDSSFIAFEDSEQILQKYRLICSSFYHSKCAEDSNVLPFLPVILFSEQVQVLVENGMKGVLNRINFLKFEGFAQICRVNNSIEGIESFSEINGKLDKSEPKRKRALFGADAPSNLLKIRKIDHLNENNNNEKATSNEIESCENEELQLIINELRLRNVEKEMNSKRNLNSYAYEKPPGEQHSLFMVICSDVNKSLNSYNLIATSRVSTQVKKKILLAVVSPGTLLPYYLEMNWWKGDGNR</sequence>
<dbReference type="Proteomes" id="UP001497535">
    <property type="component" value="Unassembled WGS sequence"/>
</dbReference>
<protein>
    <submittedName>
        <fullName evidence="1">Uncharacterized protein</fullName>
    </submittedName>
</protein>
<comment type="caution">
    <text evidence="1">The sequence shown here is derived from an EMBL/GenBank/DDBJ whole genome shotgun (WGS) entry which is preliminary data.</text>
</comment>
<name>A0ACB0ZSA7_MELEN</name>
<organism evidence="1 2">
    <name type="scientific">Meloidogyne enterolobii</name>
    <name type="common">Root-knot nematode worm</name>
    <name type="synonym">Meloidogyne mayaguensis</name>
    <dbReference type="NCBI Taxonomy" id="390850"/>
    <lineage>
        <taxon>Eukaryota</taxon>
        <taxon>Metazoa</taxon>
        <taxon>Ecdysozoa</taxon>
        <taxon>Nematoda</taxon>
        <taxon>Chromadorea</taxon>
        <taxon>Rhabditida</taxon>
        <taxon>Tylenchina</taxon>
        <taxon>Tylenchomorpha</taxon>
        <taxon>Tylenchoidea</taxon>
        <taxon>Meloidogynidae</taxon>
        <taxon>Meloidogyninae</taxon>
        <taxon>Meloidogyne</taxon>
    </lineage>
</organism>
<proteinExistence type="predicted"/>